<name>A0A176VPK9_MARPO</name>
<dbReference type="AlphaFoldDB" id="A0A176VPK9"/>
<feature type="region of interest" description="Disordered" evidence="1">
    <location>
        <begin position="139"/>
        <end position="205"/>
    </location>
</feature>
<comment type="caution">
    <text evidence="2">The sequence shown here is derived from an EMBL/GenBank/DDBJ whole genome shotgun (WGS) entry which is preliminary data.</text>
</comment>
<evidence type="ECO:0000313" key="3">
    <source>
        <dbReference type="Proteomes" id="UP000077202"/>
    </source>
</evidence>
<dbReference type="Proteomes" id="UP000077202">
    <property type="component" value="Unassembled WGS sequence"/>
</dbReference>
<organism evidence="2 3">
    <name type="scientific">Marchantia polymorpha subsp. ruderalis</name>
    <dbReference type="NCBI Taxonomy" id="1480154"/>
    <lineage>
        <taxon>Eukaryota</taxon>
        <taxon>Viridiplantae</taxon>
        <taxon>Streptophyta</taxon>
        <taxon>Embryophyta</taxon>
        <taxon>Marchantiophyta</taxon>
        <taxon>Marchantiopsida</taxon>
        <taxon>Marchantiidae</taxon>
        <taxon>Marchantiales</taxon>
        <taxon>Marchantiaceae</taxon>
        <taxon>Marchantia</taxon>
    </lineage>
</organism>
<dbReference type="EMBL" id="LVLJ01003060">
    <property type="protein sequence ID" value="OAE22824.1"/>
    <property type="molecule type" value="Genomic_DNA"/>
</dbReference>
<evidence type="ECO:0000256" key="1">
    <source>
        <dbReference type="SAM" id="MobiDB-lite"/>
    </source>
</evidence>
<feature type="compositionally biased region" description="Basic and acidic residues" evidence="1">
    <location>
        <begin position="162"/>
        <end position="173"/>
    </location>
</feature>
<keyword evidence="3" id="KW-1185">Reference proteome</keyword>
<reference evidence="2" key="1">
    <citation type="submission" date="2016-03" db="EMBL/GenBank/DDBJ databases">
        <title>Mechanisms controlling the formation of the plant cell surface in tip-growing cells are functionally conserved among land plants.</title>
        <authorList>
            <person name="Honkanen S."/>
            <person name="Jones V.A."/>
            <person name="Morieri G."/>
            <person name="Champion C."/>
            <person name="Hetherington A.J."/>
            <person name="Kelly S."/>
            <person name="Saint-Marcoux D."/>
            <person name="Proust H."/>
            <person name="Prescott H."/>
            <person name="Dolan L."/>
        </authorList>
    </citation>
    <scope>NUCLEOTIDE SEQUENCE [LARGE SCALE GENOMIC DNA]</scope>
    <source>
        <tissue evidence="2">Whole gametophyte</tissue>
    </source>
</reference>
<sequence length="205" mass="22349">MSFYFFFASSEAVIFFATFIRCLFRRSEASIANPVILTHPLPPFLFPGSRPFVGALYLFRCPTEGAREVAIWISGRRWPATWPGFACRVSTGTRKVFIPGGGNAVLNGGSDWKGNEAPGALWVQYRYVEQPVKGITLTSAPHGARQNAAGNVSFGAKRRGERAREEQSPDRPDVATNSPAGDILADSFAQGKRTPPLEGRIGSEL</sequence>
<protein>
    <submittedName>
        <fullName evidence="2">Uncharacterized protein</fullName>
    </submittedName>
</protein>
<evidence type="ECO:0000313" key="2">
    <source>
        <dbReference type="EMBL" id="OAE22824.1"/>
    </source>
</evidence>
<accession>A0A176VPK9</accession>
<proteinExistence type="predicted"/>
<gene>
    <name evidence="2" type="ORF">AXG93_496s1200</name>
</gene>